<dbReference type="Proteomes" id="UP000799421">
    <property type="component" value="Unassembled WGS sequence"/>
</dbReference>
<gene>
    <name evidence="7" type="ORF">K470DRAFT_201871</name>
</gene>
<organism evidence="7 8">
    <name type="scientific">Piedraia hortae CBS 480.64</name>
    <dbReference type="NCBI Taxonomy" id="1314780"/>
    <lineage>
        <taxon>Eukaryota</taxon>
        <taxon>Fungi</taxon>
        <taxon>Dikarya</taxon>
        <taxon>Ascomycota</taxon>
        <taxon>Pezizomycotina</taxon>
        <taxon>Dothideomycetes</taxon>
        <taxon>Dothideomycetidae</taxon>
        <taxon>Capnodiales</taxon>
        <taxon>Piedraiaceae</taxon>
        <taxon>Piedraia</taxon>
    </lineage>
</organism>
<keyword evidence="2" id="KW-0805">Transcription regulation</keyword>
<name>A0A6A7CCR0_9PEZI</name>
<protein>
    <recommendedName>
        <fullName evidence="6">Transcription initiation factor TFIID subunit 13</fullName>
    </recommendedName>
</protein>
<dbReference type="InterPro" id="IPR009072">
    <property type="entry name" value="Histone-fold"/>
</dbReference>
<dbReference type="GO" id="GO:0046982">
    <property type="term" value="F:protein heterodimerization activity"/>
    <property type="evidence" value="ECO:0007669"/>
    <property type="project" value="InterPro"/>
</dbReference>
<keyword evidence="8" id="KW-1185">Reference proteome</keyword>
<accession>A0A6A7CCR0</accession>
<dbReference type="InterPro" id="IPR003195">
    <property type="entry name" value="TFIID_TAF13"/>
</dbReference>
<dbReference type="EMBL" id="MU005958">
    <property type="protein sequence ID" value="KAF2864218.1"/>
    <property type="molecule type" value="Genomic_DNA"/>
</dbReference>
<dbReference type="GO" id="GO:0005669">
    <property type="term" value="C:transcription factor TFIID complex"/>
    <property type="evidence" value="ECO:0007669"/>
    <property type="project" value="TreeGrafter"/>
</dbReference>
<dbReference type="PANTHER" id="PTHR11380">
    <property type="entry name" value="TRANSCRIPTION INITIATION FACTOR TFIID/SUPT3-RELATED"/>
    <property type="match status" value="1"/>
</dbReference>
<feature type="non-terminal residue" evidence="7">
    <location>
        <position position="101"/>
    </location>
</feature>
<dbReference type="AlphaFoldDB" id="A0A6A7CCR0"/>
<dbReference type="SUPFAM" id="SSF47113">
    <property type="entry name" value="Histone-fold"/>
    <property type="match status" value="1"/>
</dbReference>
<keyword evidence="3" id="KW-0804">Transcription</keyword>
<comment type="similarity">
    <text evidence="5">Belongs to the TAF13 family.</text>
</comment>
<keyword evidence="4" id="KW-0539">Nucleus</keyword>
<evidence type="ECO:0000256" key="4">
    <source>
        <dbReference type="ARBA" id="ARBA00023242"/>
    </source>
</evidence>
<dbReference type="Pfam" id="PF02269">
    <property type="entry name" value="TFIID-18kDa"/>
    <property type="match status" value="1"/>
</dbReference>
<evidence type="ECO:0000256" key="5">
    <source>
        <dbReference type="ARBA" id="ARBA00038392"/>
    </source>
</evidence>
<evidence type="ECO:0000313" key="7">
    <source>
        <dbReference type="EMBL" id="KAF2864218.1"/>
    </source>
</evidence>
<evidence type="ECO:0000256" key="3">
    <source>
        <dbReference type="ARBA" id="ARBA00023163"/>
    </source>
</evidence>
<evidence type="ECO:0000256" key="2">
    <source>
        <dbReference type="ARBA" id="ARBA00023015"/>
    </source>
</evidence>
<comment type="subcellular location">
    <subcellularLocation>
        <location evidence="1">Nucleus</location>
    </subcellularLocation>
</comment>
<reference evidence="7" key="1">
    <citation type="journal article" date="2020" name="Stud. Mycol.">
        <title>101 Dothideomycetes genomes: a test case for predicting lifestyles and emergence of pathogens.</title>
        <authorList>
            <person name="Haridas S."/>
            <person name="Albert R."/>
            <person name="Binder M."/>
            <person name="Bloem J."/>
            <person name="Labutti K."/>
            <person name="Salamov A."/>
            <person name="Andreopoulos B."/>
            <person name="Baker S."/>
            <person name="Barry K."/>
            <person name="Bills G."/>
            <person name="Bluhm B."/>
            <person name="Cannon C."/>
            <person name="Castanera R."/>
            <person name="Culley D."/>
            <person name="Daum C."/>
            <person name="Ezra D."/>
            <person name="Gonzalez J."/>
            <person name="Henrissat B."/>
            <person name="Kuo A."/>
            <person name="Liang C."/>
            <person name="Lipzen A."/>
            <person name="Lutzoni F."/>
            <person name="Magnuson J."/>
            <person name="Mondo S."/>
            <person name="Nolan M."/>
            <person name="Ohm R."/>
            <person name="Pangilinan J."/>
            <person name="Park H.-J."/>
            <person name="Ramirez L."/>
            <person name="Alfaro M."/>
            <person name="Sun H."/>
            <person name="Tritt A."/>
            <person name="Yoshinaga Y."/>
            <person name="Zwiers L.-H."/>
            <person name="Turgeon B."/>
            <person name="Goodwin S."/>
            <person name="Spatafora J."/>
            <person name="Crous P."/>
            <person name="Grigoriev I."/>
        </authorList>
    </citation>
    <scope>NUCLEOTIDE SEQUENCE</scope>
    <source>
        <strain evidence="7">CBS 480.64</strain>
    </source>
</reference>
<dbReference type="Gene3D" id="1.10.20.10">
    <property type="entry name" value="Histone, subunit A"/>
    <property type="match status" value="1"/>
</dbReference>
<proteinExistence type="inferred from homology"/>
<evidence type="ECO:0000313" key="8">
    <source>
        <dbReference type="Proteomes" id="UP000799421"/>
    </source>
</evidence>
<evidence type="ECO:0000256" key="1">
    <source>
        <dbReference type="ARBA" id="ARBA00004123"/>
    </source>
</evidence>
<evidence type="ECO:0000256" key="6">
    <source>
        <dbReference type="ARBA" id="ARBA00040136"/>
    </source>
</evidence>
<dbReference type="OrthoDB" id="10266074at2759"/>
<sequence>MTEPRMRQRRGQFFTSSDLSELLYAFGDNTPSLPTTIALLDEILVDFIIDIAHEAALCASYSRRQKVKVDDFKFALRHDEVLLGRVLEQMWKERGLREVRQ</sequence>
<dbReference type="PANTHER" id="PTHR11380:SF5">
    <property type="entry name" value="TRANSCRIPTION INITIATION FACTOR TFIID SUBUNIT 13"/>
    <property type="match status" value="1"/>
</dbReference>
<dbReference type="GO" id="GO:0051123">
    <property type="term" value="P:RNA polymerase II preinitiation complex assembly"/>
    <property type="evidence" value="ECO:0007669"/>
    <property type="project" value="TreeGrafter"/>
</dbReference>